<dbReference type="EMBL" id="BPNI01000100">
    <property type="protein sequence ID" value="GJA42755.1"/>
    <property type="molecule type" value="Genomic_DNA"/>
</dbReference>
<evidence type="ECO:0000313" key="2">
    <source>
        <dbReference type="Proteomes" id="UP000886939"/>
    </source>
</evidence>
<evidence type="ECO:0000313" key="1">
    <source>
        <dbReference type="EMBL" id="GJA42755.1"/>
    </source>
</evidence>
<name>A0AAV4YRL8_AERCA</name>
<accession>A0AAV4YRL8</accession>
<dbReference type="AlphaFoldDB" id="A0AAV4YRL8"/>
<gene>
    <name evidence="1" type="ORF">KAM343_35510</name>
</gene>
<reference evidence="1" key="1">
    <citation type="submission" date="2021-07" db="EMBL/GenBank/DDBJ databases">
        <title>Draft genome sequence of carbapenem-resistant Aeromonas spp. in Japan.</title>
        <authorList>
            <person name="Maehana S."/>
            <person name="Suzuki M."/>
            <person name="Kitasato H."/>
        </authorList>
    </citation>
    <scope>NUCLEOTIDE SEQUENCE</scope>
    <source>
        <strain evidence="1">KAM343</strain>
    </source>
</reference>
<organism evidence="1 2">
    <name type="scientific">Aeromonas caviae</name>
    <name type="common">Aeromonas punctata</name>
    <dbReference type="NCBI Taxonomy" id="648"/>
    <lineage>
        <taxon>Bacteria</taxon>
        <taxon>Pseudomonadati</taxon>
        <taxon>Pseudomonadota</taxon>
        <taxon>Gammaproteobacteria</taxon>
        <taxon>Aeromonadales</taxon>
        <taxon>Aeromonadaceae</taxon>
        <taxon>Aeromonas</taxon>
    </lineage>
</organism>
<proteinExistence type="predicted"/>
<dbReference type="RefSeq" id="WP_223938607.1">
    <property type="nucleotide sequence ID" value="NZ_BPNG01000091.1"/>
</dbReference>
<protein>
    <submittedName>
        <fullName evidence="1">Uncharacterized protein</fullName>
    </submittedName>
</protein>
<dbReference type="Proteomes" id="UP000886939">
    <property type="component" value="Unassembled WGS sequence"/>
</dbReference>
<comment type="caution">
    <text evidence="1">The sequence shown here is derived from an EMBL/GenBank/DDBJ whole genome shotgun (WGS) entry which is preliminary data.</text>
</comment>
<sequence>MSTSSTLKLALELAAKVTGREDLAALAGEAWRMSDYACRLIAPTPTF</sequence>